<dbReference type="InterPro" id="IPR012462">
    <property type="entry name" value="UFSP1/2_DUB_cat"/>
</dbReference>
<proteinExistence type="predicted"/>
<evidence type="ECO:0000313" key="4">
    <source>
        <dbReference type="Proteomes" id="UP001153365"/>
    </source>
</evidence>
<evidence type="ECO:0000313" key="3">
    <source>
        <dbReference type="EMBL" id="CAH7687862.1"/>
    </source>
</evidence>
<name>A0AAV0BKL5_PHAPC</name>
<dbReference type="EMBL" id="CALTRL010005918">
    <property type="protein sequence ID" value="CAH7687862.1"/>
    <property type="molecule type" value="Genomic_DNA"/>
</dbReference>
<protein>
    <submittedName>
        <fullName evidence="3">Peptidase family C78-domain-containing protein</fullName>
    </submittedName>
</protein>
<dbReference type="Gene3D" id="3.90.70.130">
    <property type="match status" value="1"/>
</dbReference>
<accession>A0AAV0BKL5</accession>
<dbReference type="Pfam" id="PF07910">
    <property type="entry name" value="Peptidase_C78"/>
    <property type="match status" value="1"/>
</dbReference>
<feature type="domain" description="UFSP1/2/DUB catalytic" evidence="2">
    <location>
        <begin position="4"/>
        <end position="180"/>
    </location>
</feature>
<comment type="caution">
    <text evidence="3">The sequence shown here is derived from an EMBL/GenBank/DDBJ whole genome shotgun (WGS) entry which is preliminary data.</text>
</comment>
<dbReference type="PANTHER" id="PTHR48153:SF4">
    <property type="entry name" value="UBIQUITIN CARBOXYL-TERMINAL HYDROLASE MUG105"/>
    <property type="match status" value="1"/>
</dbReference>
<gene>
    <name evidence="3" type="ORF">PPACK8108_LOCUS22719</name>
</gene>
<sequence length="182" mass="20095">GDLSWGCGYRNLQIIFSSICHSQPHNSNSISNSISSSINPAVITVPGLVEWQSIIQRAWNDGFDKIGSDHFSGKLVGKRTWIGTTELYVALSYLGIRVRILDFPRPTGPNDTHSKLLDWVIDYFVKPVRLSTHSKPSVAPEIHLSAKPPLYLQHSGHSRTIIGVEISDGHDSNCLLVLDPAK</sequence>
<evidence type="ECO:0000256" key="1">
    <source>
        <dbReference type="ARBA" id="ARBA00022801"/>
    </source>
</evidence>
<feature type="non-terminal residue" evidence="3">
    <location>
        <position position="182"/>
    </location>
</feature>
<keyword evidence="4" id="KW-1185">Reference proteome</keyword>
<keyword evidence="1" id="KW-0378">Hydrolase</keyword>
<dbReference type="AlphaFoldDB" id="A0AAV0BKL5"/>
<feature type="non-terminal residue" evidence="3">
    <location>
        <position position="1"/>
    </location>
</feature>
<organism evidence="3 4">
    <name type="scientific">Phakopsora pachyrhizi</name>
    <name type="common">Asian soybean rust disease fungus</name>
    <dbReference type="NCBI Taxonomy" id="170000"/>
    <lineage>
        <taxon>Eukaryota</taxon>
        <taxon>Fungi</taxon>
        <taxon>Dikarya</taxon>
        <taxon>Basidiomycota</taxon>
        <taxon>Pucciniomycotina</taxon>
        <taxon>Pucciniomycetes</taxon>
        <taxon>Pucciniales</taxon>
        <taxon>Phakopsoraceae</taxon>
        <taxon>Phakopsora</taxon>
    </lineage>
</organism>
<reference evidence="3" key="1">
    <citation type="submission" date="2022-06" db="EMBL/GenBank/DDBJ databases">
        <authorList>
            <consortium name="SYNGENTA / RWTH Aachen University"/>
        </authorList>
    </citation>
    <scope>NUCLEOTIDE SEQUENCE</scope>
</reference>
<dbReference type="GO" id="GO:0019783">
    <property type="term" value="F:ubiquitin-like protein peptidase activity"/>
    <property type="evidence" value="ECO:0007669"/>
    <property type="project" value="TreeGrafter"/>
</dbReference>
<dbReference type="PANTHER" id="PTHR48153">
    <property type="entry name" value="UFM1-SPECIFIC PROTEASE 2"/>
    <property type="match status" value="1"/>
</dbReference>
<dbReference type="Proteomes" id="UP001153365">
    <property type="component" value="Unassembled WGS sequence"/>
</dbReference>
<evidence type="ECO:0000259" key="2">
    <source>
        <dbReference type="Pfam" id="PF07910"/>
    </source>
</evidence>